<protein>
    <recommendedName>
        <fullName evidence="1">Casein kinase I</fullName>
    </recommendedName>
</protein>
<accession>A0A1R2CLZ5</accession>
<dbReference type="OrthoDB" id="5979581at2759"/>
<dbReference type="Pfam" id="PF00069">
    <property type="entry name" value="Pkinase"/>
    <property type="match status" value="1"/>
</dbReference>
<proteinExistence type="predicted"/>
<dbReference type="Proteomes" id="UP000187209">
    <property type="component" value="Unassembled WGS sequence"/>
</dbReference>
<dbReference type="PANTHER" id="PTHR11909">
    <property type="entry name" value="CASEIN KINASE-RELATED"/>
    <property type="match status" value="1"/>
</dbReference>
<keyword evidence="2" id="KW-0547">Nucleotide-binding</keyword>
<evidence type="ECO:0000313" key="5">
    <source>
        <dbReference type="Proteomes" id="UP000187209"/>
    </source>
</evidence>
<reference evidence="4 5" key="1">
    <citation type="submission" date="2016-11" db="EMBL/GenBank/DDBJ databases">
        <title>The macronuclear genome of Stentor coeruleus: a giant cell with tiny introns.</title>
        <authorList>
            <person name="Slabodnick M."/>
            <person name="Ruby J.G."/>
            <person name="Reiff S.B."/>
            <person name="Swart E.C."/>
            <person name="Gosai S."/>
            <person name="Prabakaran S."/>
            <person name="Witkowska E."/>
            <person name="Larue G.E."/>
            <person name="Fisher S."/>
            <person name="Freeman R.M."/>
            <person name="Gunawardena J."/>
            <person name="Chu W."/>
            <person name="Stover N.A."/>
            <person name="Gregory B.D."/>
            <person name="Nowacki M."/>
            <person name="Derisi J."/>
            <person name="Roy S.W."/>
            <person name="Marshall W.F."/>
            <person name="Sood P."/>
        </authorList>
    </citation>
    <scope>NUCLEOTIDE SEQUENCE [LARGE SCALE GENOMIC DNA]</scope>
    <source>
        <strain evidence="4">WM001</strain>
    </source>
</reference>
<feature type="binding site" evidence="2">
    <location>
        <position position="40"/>
    </location>
    <ligand>
        <name>ATP</name>
        <dbReference type="ChEBI" id="CHEBI:30616"/>
    </ligand>
</feature>
<dbReference type="InterPro" id="IPR050235">
    <property type="entry name" value="CK1_Ser-Thr_kinase"/>
</dbReference>
<keyword evidence="2" id="KW-0067">ATP-binding</keyword>
<evidence type="ECO:0000256" key="2">
    <source>
        <dbReference type="PROSITE-ProRule" id="PRU10141"/>
    </source>
</evidence>
<dbReference type="PROSITE" id="PS50011">
    <property type="entry name" value="PROTEIN_KINASE_DOM"/>
    <property type="match status" value="1"/>
</dbReference>
<dbReference type="AlphaFoldDB" id="A0A1R2CLZ5"/>
<dbReference type="SMART" id="SM00220">
    <property type="entry name" value="S_TKc"/>
    <property type="match status" value="1"/>
</dbReference>
<evidence type="ECO:0000259" key="3">
    <source>
        <dbReference type="PROSITE" id="PS50011"/>
    </source>
</evidence>
<dbReference type="PROSITE" id="PS00107">
    <property type="entry name" value="PROTEIN_KINASE_ATP"/>
    <property type="match status" value="1"/>
</dbReference>
<name>A0A1R2CLZ5_9CILI</name>
<dbReference type="GO" id="GO:0004672">
    <property type="term" value="F:protein kinase activity"/>
    <property type="evidence" value="ECO:0007669"/>
    <property type="project" value="InterPro"/>
</dbReference>
<organism evidence="4 5">
    <name type="scientific">Stentor coeruleus</name>
    <dbReference type="NCBI Taxonomy" id="5963"/>
    <lineage>
        <taxon>Eukaryota</taxon>
        <taxon>Sar</taxon>
        <taxon>Alveolata</taxon>
        <taxon>Ciliophora</taxon>
        <taxon>Postciliodesmatophora</taxon>
        <taxon>Heterotrichea</taxon>
        <taxon>Heterotrichida</taxon>
        <taxon>Stentoridae</taxon>
        <taxon>Stentor</taxon>
    </lineage>
</organism>
<sequence>MEKNTIVNDRYKILGQLGKGGFGQVYKVHDLVKKINLAMKVDINSRGSTLVESSILQDIQGGEGIPKLYDSGKIQDLTYMVIELLGPHLNMMRKSLNGFSLNTILLLFSQCLTRIEYLHTHDYIHRDIKPQQFLIGPKDVIYLVDYGISKKYIIDGRHMSFQSQCSRAGSCSYASINCHIGIRLSRRDDLESLMYMIVFLIRGALPWQTKAKANDNRKWQVIFAQKRAILDEELFNGCPKQLQQIFVYVKSLKFDEKPNYAYIRDMIQTIRNEFSLKSKMLDWKILERRHKSLDKRKTEEENTKILSKGKTTKKKCSKKNNRGLAMATLTSLPAHEDSHEVPHLRLPLPIGTSKTLLSGLDLSSNSSKGETVKNSFPEFIHRKHIFRELNKFRMLFTFSER</sequence>
<dbReference type="GO" id="GO:0005524">
    <property type="term" value="F:ATP binding"/>
    <property type="evidence" value="ECO:0007669"/>
    <property type="project" value="UniProtKB-UniRule"/>
</dbReference>
<dbReference type="InterPro" id="IPR017441">
    <property type="entry name" value="Protein_kinase_ATP_BS"/>
</dbReference>
<dbReference type="InterPro" id="IPR000719">
    <property type="entry name" value="Prot_kinase_dom"/>
</dbReference>
<dbReference type="EMBL" id="MPUH01000112">
    <property type="protein sequence ID" value="OMJ90011.1"/>
    <property type="molecule type" value="Genomic_DNA"/>
</dbReference>
<evidence type="ECO:0000256" key="1">
    <source>
        <dbReference type="ARBA" id="ARBA00023860"/>
    </source>
</evidence>
<evidence type="ECO:0000313" key="4">
    <source>
        <dbReference type="EMBL" id="OMJ90011.1"/>
    </source>
</evidence>
<dbReference type="SUPFAM" id="SSF56112">
    <property type="entry name" value="Protein kinase-like (PK-like)"/>
    <property type="match status" value="1"/>
</dbReference>
<comment type="caution">
    <text evidence="4">The sequence shown here is derived from an EMBL/GenBank/DDBJ whole genome shotgun (WGS) entry which is preliminary data.</text>
</comment>
<dbReference type="Gene3D" id="1.10.510.10">
    <property type="entry name" value="Transferase(Phosphotransferase) domain 1"/>
    <property type="match status" value="1"/>
</dbReference>
<keyword evidence="5" id="KW-1185">Reference proteome</keyword>
<dbReference type="InterPro" id="IPR011009">
    <property type="entry name" value="Kinase-like_dom_sf"/>
</dbReference>
<gene>
    <name evidence="4" type="ORF">SteCoe_7688</name>
</gene>
<feature type="domain" description="Protein kinase" evidence="3">
    <location>
        <begin position="11"/>
        <end position="275"/>
    </location>
</feature>